<dbReference type="Proteomes" id="UP000615446">
    <property type="component" value="Unassembled WGS sequence"/>
</dbReference>
<name>A0A8H3R4C2_9GLOM</name>
<sequence length="75" mass="8637">MKVVIELTSRQHYYQRKKCGSVWKLTNFMKFNPITSFPRSILPRNCVEMLMGDLSLFEKLLTINKNALENGSGVA</sequence>
<protein>
    <submittedName>
        <fullName evidence="1">Uncharacterized protein</fullName>
    </submittedName>
</protein>
<evidence type="ECO:0000313" key="2">
    <source>
        <dbReference type="Proteomes" id="UP000615446"/>
    </source>
</evidence>
<dbReference type="AlphaFoldDB" id="A0A8H3R4C2"/>
<reference evidence="1" key="1">
    <citation type="submission" date="2019-10" db="EMBL/GenBank/DDBJ databases">
        <title>Conservation and host-specific expression of non-tandemly repeated heterogenous ribosome RNA gene in arbuscular mycorrhizal fungi.</title>
        <authorList>
            <person name="Maeda T."/>
            <person name="Kobayashi Y."/>
            <person name="Nakagawa T."/>
            <person name="Ezawa T."/>
            <person name="Yamaguchi K."/>
            <person name="Bino T."/>
            <person name="Nishimoto Y."/>
            <person name="Shigenobu S."/>
            <person name="Kawaguchi M."/>
        </authorList>
    </citation>
    <scope>NUCLEOTIDE SEQUENCE</scope>
    <source>
        <strain evidence="1">HR1</strain>
    </source>
</reference>
<dbReference type="EMBL" id="BLAL01000310">
    <property type="protein sequence ID" value="GET02413.1"/>
    <property type="molecule type" value="Genomic_DNA"/>
</dbReference>
<gene>
    <name evidence="1" type="ORF">RCL2_002879700</name>
</gene>
<comment type="caution">
    <text evidence="1">The sequence shown here is derived from an EMBL/GenBank/DDBJ whole genome shotgun (WGS) entry which is preliminary data.</text>
</comment>
<proteinExistence type="predicted"/>
<accession>A0A8H3R4C2</accession>
<organism evidence="1 2">
    <name type="scientific">Rhizophagus clarus</name>
    <dbReference type="NCBI Taxonomy" id="94130"/>
    <lineage>
        <taxon>Eukaryota</taxon>
        <taxon>Fungi</taxon>
        <taxon>Fungi incertae sedis</taxon>
        <taxon>Mucoromycota</taxon>
        <taxon>Glomeromycotina</taxon>
        <taxon>Glomeromycetes</taxon>
        <taxon>Glomerales</taxon>
        <taxon>Glomeraceae</taxon>
        <taxon>Rhizophagus</taxon>
    </lineage>
</organism>
<evidence type="ECO:0000313" key="1">
    <source>
        <dbReference type="EMBL" id="GET02413.1"/>
    </source>
</evidence>